<name>A0A0A3IB07_9BACI</name>
<dbReference type="OrthoDB" id="2725735at2"/>
<protein>
    <submittedName>
        <fullName evidence="1">Uncharacterized protein</fullName>
    </submittedName>
</protein>
<evidence type="ECO:0000313" key="1">
    <source>
        <dbReference type="EMBL" id="KGR81894.1"/>
    </source>
</evidence>
<dbReference type="Proteomes" id="UP000030437">
    <property type="component" value="Unassembled WGS sequence"/>
</dbReference>
<keyword evidence="2" id="KW-1185">Reference proteome</keyword>
<dbReference type="RefSeq" id="WP_036158924.1">
    <property type="nucleotide sequence ID" value="NZ_AVCX01000001.1"/>
</dbReference>
<proteinExistence type="predicted"/>
<organism evidence="1 2">
    <name type="scientific">Lysinibacillus odysseyi 34hs-1 = NBRC 100172</name>
    <dbReference type="NCBI Taxonomy" id="1220589"/>
    <lineage>
        <taxon>Bacteria</taxon>
        <taxon>Bacillati</taxon>
        <taxon>Bacillota</taxon>
        <taxon>Bacilli</taxon>
        <taxon>Bacillales</taxon>
        <taxon>Bacillaceae</taxon>
        <taxon>Lysinibacillus</taxon>
    </lineage>
</organism>
<gene>
    <name evidence="1" type="ORF">CD32_21525</name>
</gene>
<evidence type="ECO:0000313" key="2">
    <source>
        <dbReference type="Proteomes" id="UP000030437"/>
    </source>
</evidence>
<reference evidence="1 2" key="1">
    <citation type="submission" date="2014-02" db="EMBL/GenBank/DDBJ databases">
        <title>Draft genome sequence of Lysinibacillus odysseyi NBRC 100172.</title>
        <authorList>
            <person name="Zhang F."/>
            <person name="Wang G."/>
            <person name="Zhang L."/>
        </authorList>
    </citation>
    <scope>NUCLEOTIDE SEQUENCE [LARGE SCALE GENOMIC DNA]</scope>
    <source>
        <strain evidence="1 2">NBRC 100172</strain>
    </source>
</reference>
<sequence>MLKIKNIEFIKVVYDESLSHNIFSIANIAFSNYEPISGALLYWQKNMDDNAFTPEGDYKFFYDMANVTYFASVKFPKHVRLTRDQRQELAYILLEERGSVGSYSFATHAGRKKGYPADERFQELDFPAHFDVTAVPAYVKSIVTKVDLDMILHAYPEYDPIFISKYAKWRYKVAQLHPNELDAYLPYIDFSVICAINPYLTEAYLIDHLADVDFEMIASNYPVLSRLSKPFREYMYRQLEPALAKELEEFLEADDGEEQVVDILPSFEEEEEMAVLEFFEYDRGTNKWPGSEHLVKGIPSLASQLYDRFGYKKLTNKEMDQKVSSYSEVQLELISYTLEPHWLHRYREMLDWSLVCEYNPYLTEDFLESHLKYIDFYALGNNTNCELSEDFMDTHMNKFNHQKPVPLVIRHLTESLYLTHKDTIVVNSQLLNEYGDLLDDEQFLILQNLIEP</sequence>
<dbReference type="eggNOG" id="ENOG502ZAGA">
    <property type="taxonomic scope" value="Bacteria"/>
</dbReference>
<dbReference type="AlphaFoldDB" id="A0A0A3IB07"/>
<comment type="caution">
    <text evidence="1">The sequence shown here is derived from an EMBL/GenBank/DDBJ whole genome shotgun (WGS) entry which is preliminary data.</text>
</comment>
<accession>A0A0A3IB07</accession>
<dbReference type="EMBL" id="JPVP01000060">
    <property type="protein sequence ID" value="KGR81894.1"/>
    <property type="molecule type" value="Genomic_DNA"/>
</dbReference>